<protein>
    <submittedName>
        <fullName evidence="1">Uncharacterized protein</fullName>
    </submittedName>
</protein>
<evidence type="ECO:0000313" key="1">
    <source>
        <dbReference type="EMBL" id="KKL46962.1"/>
    </source>
</evidence>
<feature type="non-terminal residue" evidence="1">
    <location>
        <position position="347"/>
    </location>
</feature>
<dbReference type="EMBL" id="LAZR01033843">
    <property type="protein sequence ID" value="KKL46962.1"/>
    <property type="molecule type" value="Genomic_DNA"/>
</dbReference>
<reference evidence="1" key="1">
    <citation type="journal article" date="2015" name="Nature">
        <title>Complex archaea that bridge the gap between prokaryotes and eukaryotes.</title>
        <authorList>
            <person name="Spang A."/>
            <person name="Saw J.H."/>
            <person name="Jorgensen S.L."/>
            <person name="Zaremba-Niedzwiedzka K."/>
            <person name="Martijn J."/>
            <person name="Lind A.E."/>
            <person name="van Eijk R."/>
            <person name="Schleper C."/>
            <person name="Guy L."/>
            <person name="Ettema T.J."/>
        </authorList>
    </citation>
    <scope>NUCLEOTIDE SEQUENCE</scope>
</reference>
<gene>
    <name evidence="1" type="ORF">LCGC14_2340310</name>
</gene>
<proteinExistence type="predicted"/>
<dbReference type="AlphaFoldDB" id="A0A0F9F7A7"/>
<organism evidence="1">
    <name type="scientific">marine sediment metagenome</name>
    <dbReference type="NCBI Taxonomy" id="412755"/>
    <lineage>
        <taxon>unclassified sequences</taxon>
        <taxon>metagenomes</taxon>
        <taxon>ecological metagenomes</taxon>
    </lineage>
</organism>
<comment type="caution">
    <text evidence="1">The sequence shown here is derived from an EMBL/GenBank/DDBJ whole genome shotgun (WGS) entry which is preliminary data.</text>
</comment>
<accession>A0A0F9F7A7</accession>
<sequence length="347" mass="39461">MVDKVRIQDRITNAHLKGLLVKAGMSDEYVESYHDYAPRSRGKEYSPYAHFYRDRLSNQRIMVVSILPHITNAGFSIVPQFRQVGSKFISEENCFEAEIDNGTIKVTCVNDQPGGAKKFDQLTWHPQIYLNGVEQFSGAPLWLDTDPMNPGYHFNTVEWDYGFCKRRIRVIEGRIRERWVFVTNPLGEVRIKHNRTGTSMFKKSGKYWISNDEEMVPTAAFDRASYPFTVMASPETFFPDPHTETSSVDGQLSRENQTESWASIKGNAGNSQYDDIAELWVPQIRSAASASTWNRLARSVYLFDTTPLPNNAIQTIVVLSLYVTLKDDPLSISPTFNIYSSNPASNT</sequence>
<name>A0A0F9F7A7_9ZZZZ</name>